<comment type="caution">
    <text evidence="2">The sequence shown here is derived from an EMBL/GenBank/DDBJ whole genome shotgun (WGS) entry which is preliminary data.</text>
</comment>
<dbReference type="Gene3D" id="3.40.50.1820">
    <property type="entry name" value="alpha/beta hydrolase"/>
    <property type="match status" value="1"/>
</dbReference>
<dbReference type="SUPFAM" id="SSF53474">
    <property type="entry name" value="alpha/beta-Hydrolases"/>
    <property type="match status" value="1"/>
</dbReference>
<dbReference type="InterPro" id="IPR022742">
    <property type="entry name" value="Hydrolase_4"/>
</dbReference>
<name>A0AB38A3D8_9LACT</name>
<evidence type="ECO:0000313" key="2">
    <source>
        <dbReference type="EMBL" id="SEA88661.1"/>
    </source>
</evidence>
<dbReference type="Pfam" id="PF12146">
    <property type="entry name" value="Hydrolase_4"/>
    <property type="match status" value="1"/>
</dbReference>
<dbReference type="InterPro" id="IPR051044">
    <property type="entry name" value="MAG_DAG_Lipase"/>
</dbReference>
<dbReference type="InterPro" id="IPR029058">
    <property type="entry name" value="AB_hydrolase_fold"/>
</dbReference>
<evidence type="ECO:0000259" key="1">
    <source>
        <dbReference type="Pfam" id="PF12146"/>
    </source>
</evidence>
<dbReference type="AlphaFoldDB" id="A0AB38A3D8"/>
<gene>
    <name evidence="2" type="ORF">SAMN04488525_10939</name>
</gene>
<protein>
    <submittedName>
        <fullName evidence="2">Lysophospholipase, alpha-beta hydrolase superfamily</fullName>
    </submittedName>
</protein>
<organism evidence="2 3">
    <name type="scientific">Trichococcus collinsii</name>
    <dbReference type="NCBI Taxonomy" id="157076"/>
    <lineage>
        <taxon>Bacteria</taxon>
        <taxon>Bacillati</taxon>
        <taxon>Bacillota</taxon>
        <taxon>Bacilli</taxon>
        <taxon>Lactobacillales</taxon>
        <taxon>Carnobacteriaceae</taxon>
        <taxon>Trichococcus</taxon>
    </lineage>
</organism>
<dbReference type="RefSeq" id="WP_176974289.1">
    <property type="nucleotide sequence ID" value="NZ_FJNA01000002.1"/>
</dbReference>
<evidence type="ECO:0000313" key="3">
    <source>
        <dbReference type="Proteomes" id="UP000199042"/>
    </source>
</evidence>
<reference evidence="2 3" key="1">
    <citation type="submission" date="2016-10" db="EMBL/GenBank/DDBJ databases">
        <authorList>
            <person name="Varghese N."/>
            <person name="Submissions S."/>
        </authorList>
    </citation>
    <scope>NUCLEOTIDE SEQUENCE [LARGE SCALE GENOMIC DNA]</scope>
    <source>
        <strain evidence="2 3">DSM 14526</strain>
    </source>
</reference>
<dbReference type="EMBL" id="FNQH01000009">
    <property type="protein sequence ID" value="SEA88661.1"/>
    <property type="molecule type" value="Genomic_DNA"/>
</dbReference>
<dbReference type="Proteomes" id="UP000199042">
    <property type="component" value="Unassembled WGS sequence"/>
</dbReference>
<sequence>MSKSNRRLVRALFKVDMISLLMINILVGTRFFRTKVSPEEQEATASILKTEKNRIELAINAHDGMQLSTALFTTDNPEAIVQILHGATEHKELYYNFAHFLNKNGYAVIISDLRGHGKTVNSSYPYGHMNSVDEMIDDVYRVNQYAKKTYPDKPLYIVGHSLGSILARCYLQKHDNEVDKIVMTGTARSIDKTKIGLFIGNWATFYSGAYNHSKILHLIGGSTIYKASSFEANMVTTDRDLYEKMSADPLMHFTWTNNGALTMFEAASDLKQYKKYNVQNPNLEILSLSGTKDPVTGGDMGLKDTEQTLRKIGYSHISFKQYEEKLHSILFETNRDTVYQDVLDFLKK</sequence>
<feature type="domain" description="Serine aminopeptidase S33" evidence="1">
    <location>
        <begin position="76"/>
        <end position="334"/>
    </location>
</feature>
<accession>A0AB38A3D8</accession>
<keyword evidence="3" id="KW-1185">Reference proteome</keyword>
<keyword evidence="2" id="KW-0378">Hydrolase</keyword>
<dbReference type="GO" id="GO:0016787">
    <property type="term" value="F:hydrolase activity"/>
    <property type="evidence" value="ECO:0007669"/>
    <property type="project" value="UniProtKB-KW"/>
</dbReference>
<dbReference type="PANTHER" id="PTHR11614">
    <property type="entry name" value="PHOSPHOLIPASE-RELATED"/>
    <property type="match status" value="1"/>
</dbReference>
<proteinExistence type="predicted"/>